<name>A0A6C0E112_9ZZZZ</name>
<accession>A0A6C0E112</accession>
<dbReference type="Gene3D" id="3.10.20.90">
    <property type="entry name" value="Phosphatidylinositol 3-kinase Catalytic Subunit, Chain A, domain 1"/>
    <property type="match status" value="1"/>
</dbReference>
<keyword evidence="3" id="KW-0449">Lipoprotein</keyword>
<protein>
    <recommendedName>
        <fullName evidence="5">Autophagy-related protein</fullName>
    </recommendedName>
</protein>
<dbReference type="SUPFAM" id="SSF54236">
    <property type="entry name" value="Ubiquitin-like"/>
    <property type="match status" value="1"/>
</dbReference>
<evidence type="ECO:0000313" key="4">
    <source>
        <dbReference type="EMBL" id="QHT22301.1"/>
    </source>
</evidence>
<dbReference type="InterPro" id="IPR029071">
    <property type="entry name" value="Ubiquitin-like_domsf"/>
</dbReference>
<dbReference type="InterPro" id="IPR004241">
    <property type="entry name" value="Atg8-like"/>
</dbReference>
<evidence type="ECO:0008006" key="5">
    <source>
        <dbReference type="Google" id="ProtNLM"/>
    </source>
</evidence>
<dbReference type="AlphaFoldDB" id="A0A6C0E112"/>
<organism evidence="4">
    <name type="scientific">viral metagenome</name>
    <dbReference type="NCBI Taxonomy" id="1070528"/>
    <lineage>
        <taxon>unclassified sequences</taxon>
        <taxon>metagenomes</taxon>
        <taxon>organismal metagenomes</taxon>
    </lineage>
</organism>
<evidence type="ECO:0000256" key="2">
    <source>
        <dbReference type="ARBA" id="ARBA00023136"/>
    </source>
</evidence>
<evidence type="ECO:0000256" key="1">
    <source>
        <dbReference type="ARBA" id="ARBA00004370"/>
    </source>
</evidence>
<keyword evidence="2" id="KW-0472">Membrane</keyword>
<reference evidence="4" key="1">
    <citation type="journal article" date="2020" name="Nature">
        <title>Giant virus diversity and host interactions through global metagenomics.</title>
        <authorList>
            <person name="Schulz F."/>
            <person name="Roux S."/>
            <person name="Paez-Espino D."/>
            <person name="Jungbluth S."/>
            <person name="Walsh D.A."/>
            <person name="Denef V.J."/>
            <person name="McMahon K.D."/>
            <person name="Konstantinidis K.T."/>
            <person name="Eloe-Fadrosh E.A."/>
            <person name="Kyrpides N.C."/>
            <person name="Woyke T."/>
        </authorList>
    </citation>
    <scope>NUCLEOTIDE SEQUENCE</scope>
    <source>
        <strain evidence="4">GVMAG-M-3300023179-107</strain>
    </source>
</reference>
<evidence type="ECO:0000256" key="3">
    <source>
        <dbReference type="ARBA" id="ARBA00023288"/>
    </source>
</evidence>
<proteinExistence type="predicted"/>
<dbReference type="GO" id="GO:0016020">
    <property type="term" value="C:membrane"/>
    <property type="evidence" value="ECO:0007669"/>
    <property type="project" value="UniProtKB-SubCell"/>
</dbReference>
<dbReference type="EMBL" id="MN739708">
    <property type="protein sequence ID" value="QHT22301.1"/>
    <property type="molecule type" value="Genomic_DNA"/>
</dbReference>
<comment type="subcellular location">
    <subcellularLocation>
        <location evidence="1">Membrane</location>
    </subcellularLocation>
</comment>
<sequence length="111" mass="12531">MNKSDAEIRKEVELLRKKYPDNVAIYVTCKDGLLLPKHKFLVNANTTVGQFLGVLRNKLKNKTGSSTALFILVNNIIPPSSELLHSVYDRHKDEVTLMLKITLCSENTFGK</sequence>
<dbReference type="PANTHER" id="PTHR10969">
    <property type="entry name" value="MICROTUBULE-ASSOCIATED PROTEINS 1A/1B LIGHT CHAIN 3-RELATED"/>
    <property type="match status" value="1"/>
</dbReference>
<dbReference type="Pfam" id="PF02991">
    <property type="entry name" value="ATG8"/>
    <property type="match status" value="1"/>
</dbReference>